<feature type="compositionally biased region" description="Low complexity" evidence="1">
    <location>
        <begin position="151"/>
        <end position="161"/>
    </location>
</feature>
<dbReference type="PATRIC" id="fig|1915.4.peg.5524"/>
<accession>A0A1B1MF13</accession>
<organism evidence="2 3">
    <name type="scientific">Streptomyces lincolnensis</name>
    <dbReference type="NCBI Taxonomy" id="1915"/>
    <lineage>
        <taxon>Bacteria</taxon>
        <taxon>Bacillati</taxon>
        <taxon>Actinomycetota</taxon>
        <taxon>Actinomycetes</taxon>
        <taxon>Kitasatosporales</taxon>
        <taxon>Streptomycetaceae</taxon>
        <taxon>Streptomyces</taxon>
    </lineage>
</organism>
<dbReference type="EMBL" id="CP016438">
    <property type="protein sequence ID" value="ANS67198.1"/>
    <property type="molecule type" value="Genomic_DNA"/>
</dbReference>
<dbReference type="KEGG" id="sls:SLINC_4974"/>
<dbReference type="OrthoDB" id="4332983at2"/>
<dbReference type="PRINTS" id="PR01217">
    <property type="entry name" value="PRICHEXTENSN"/>
</dbReference>
<feature type="compositionally biased region" description="Pro residues" evidence="1">
    <location>
        <begin position="214"/>
        <end position="259"/>
    </location>
</feature>
<evidence type="ECO:0000256" key="1">
    <source>
        <dbReference type="SAM" id="MobiDB-lite"/>
    </source>
</evidence>
<protein>
    <submittedName>
        <fullName evidence="2">Uncharacterized protein</fullName>
    </submittedName>
</protein>
<reference evidence="2 3" key="1">
    <citation type="submission" date="2016-07" db="EMBL/GenBank/DDBJ databases">
        <title>Enhancement of antibiotic productionsby engineered nitrateutilization in actinobacteria.</title>
        <authorList>
            <person name="Meng S.C."/>
        </authorList>
    </citation>
    <scope>NUCLEOTIDE SEQUENCE [LARGE SCALE GENOMIC DNA]</scope>
    <source>
        <strain evidence="2 3">NRRL 2936</strain>
    </source>
</reference>
<evidence type="ECO:0000313" key="3">
    <source>
        <dbReference type="Proteomes" id="UP000092598"/>
    </source>
</evidence>
<name>A0A1B1MF13_STRLN</name>
<keyword evidence="3" id="KW-1185">Reference proteome</keyword>
<evidence type="ECO:0000313" key="2">
    <source>
        <dbReference type="EMBL" id="ANS67198.1"/>
    </source>
</evidence>
<feature type="compositionally biased region" description="Acidic residues" evidence="1">
    <location>
        <begin position="140"/>
        <end position="150"/>
    </location>
</feature>
<dbReference type="AlphaFoldDB" id="A0A1B1MF13"/>
<dbReference type="STRING" id="1915.SLINC_4974"/>
<dbReference type="RefSeq" id="WP_067437825.1">
    <property type="nucleotide sequence ID" value="NZ_CP016438.1"/>
</dbReference>
<feature type="region of interest" description="Disordered" evidence="1">
    <location>
        <begin position="92"/>
        <end position="165"/>
    </location>
</feature>
<dbReference type="Proteomes" id="UP000092598">
    <property type="component" value="Chromosome"/>
</dbReference>
<proteinExistence type="predicted"/>
<gene>
    <name evidence="2" type="ORF">SLINC_4974</name>
</gene>
<sequence length="474" mass="49520">MYRLSRDKKRAQHPTAQPAVGEAPIEVHVPGDAAPGTDCAWVGGVRVAAAPGQEVQQAVLNHLHHIALTTGHPVLATVHDERIGYVVPLHIAPDGSSNFTTEPVRMAPQAGMPSEGRPDGAASPGGRRADVRPQWAQYDVEPEPEPETEAAQDAAPAQAGEPVRDEMPTFRMRAVSDQPPAGSDAAPTFRMRALPEAPQAPAPGTVVQPTGEFGPPPVMDTPPAHPDPLPSPGPMSPPGPPPTPAPAPTPVSFPDPAPLPTADSTPASTSRPESTRTPAALPTPLPDELDPAPKAPTPPRGFDAVAEAVLGDELLTVPGDSGAPAVLAEPMGRINEAVKAGRTDVAAELAERTVTEASGALGPEHPEVLRLRELTAYIAYLAGDPVHAFRLSLDLAHIHHGARDAESAYGNIQSAATAWRAVRDPEQGLDLGHALIALWDELAAQDGPAADDRERLEAAHARMDRLTARARTDG</sequence>
<feature type="compositionally biased region" description="Polar residues" evidence="1">
    <location>
        <begin position="262"/>
        <end position="276"/>
    </location>
</feature>
<feature type="region of interest" description="Disordered" evidence="1">
    <location>
        <begin position="197"/>
        <end position="298"/>
    </location>
</feature>